<protein>
    <recommendedName>
        <fullName evidence="6">DEAD/DEAH box helicase</fullName>
    </recommendedName>
</protein>
<sequence length="822" mass="93303">MGKGGYKHFITENGIRTPQPYEQMNEADTCRKYIVPKLQSAGWDSEPYFLAEQRTFTNTKGSIRIVGGQIVRGEPKRADYLLGYRRDFPIAVVEAKANYKTPGSGLSQAKEYAEILGLKFAYSTNGYGIIEFDFTTGLEKNIDSFPTPEDLWNRLNVSDPLPESAKDKLLEPYHNDPDKVPRYYQQIAINRAVEKVTRGENRILITMATGTGKTVVAFQICYKLWTAGWNRANDPVKRPKILFIADRNVLVDDPKDKTFIPFGDARHKLENGEVVKSREMYFTIYQAIAKDKRRPGLYKEFPPDFFDLIIIDECHRGSARSNSNWREILEYYSPAIQIGMTATPLRKDNKATYRYFGNPIYEYSLRQGLGDGFLAPYRVHRIVTSSDAAGWRPTKGERDKLGREIPDEVYHTADFERSLSLRPRSEAIAEHLTKFLKRTNRYDKTIVFCVDQEHAEEMRSLLNNLNADLVKKHPNYVCRVTSDEGTIGKGHLSTFQELETETPVILTTSQLLSTGVDAPMVKNVVLIRMIGAMTEFKQIIGRGTRLREDYGKYYFNILDYTGTATKHFADSDFDGDPQFISEEEIDENGDTTSITVIDQGESDEGDDEEDNGTVEPPAQGPIIVDPPEPPTDPRKFYVEKGKVNIAAHITQDLDADGRQLRVSEFRDHTGDIVRSLFTDVGDFRTGWADPERRSEILTELDSKGIDINKAGEVFENTEADPFDLLCHIAWNAPVQTRAERAARLRKEQPTFFEQHGERAREILDTLLSKYAEHGPSEFSIPDSLKVPPLSELGNVSEIIRHFGGAEDFRKAVTKLQELLYAA</sequence>
<keyword evidence="5" id="KW-1185">Reference proteome</keyword>
<dbReference type="InterPro" id="IPR014001">
    <property type="entry name" value="Helicase_ATP-bd"/>
</dbReference>
<dbReference type="PANTHER" id="PTHR47396">
    <property type="entry name" value="TYPE I RESTRICTION ENZYME ECOKI R PROTEIN"/>
    <property type="match status" value="1"/>
</dbReference>
<dbReference type="Pfam" id="PF00271">
    <property type="entry name" value="Helicase_C"/>
    <property type="match status" value="1"/>
</dbReference>
<dbReference type="CDD" id="cd18799">
    <property type="entry name" value="SF2_C_EcoAI-like"/>
    <property type="match status" value="1"/>
</dbReference>
<dbReference type="PROSITE" id="PS51194">
    <property type="entry name" value="HELICASE_CTER"/>
    <property type="match status" value="1"/>
</dbReference>
<feature type="compositionally biased region" description="Acidic residues" evidence="1">
    <location>
        <begin position="600"/>
        <end position="612"/>
    </location>
</feature>
<evidence type="ECO:0000259" key="3">
    <source>
        <dbReference type="PROSITE" id="PS51194"/>
    </source>
</evidence>
<dbReference type="InterPro" id="IPR027417">
    <property type="entry name" value="P-loop_NTPase"/>
</dbReference>
<feature type="region of interest" description="Disordered" evidence="1">
    <location>
        <begin position="586"/>
        <end position="633"/>
    </location>
</feature>
<evidence type="ECO:0000313" key="5">
    <source>
        <dbReference type="Proteomes" id="UP001424741"/>
    </source>
</evidence>
<dbReference type="NCBIfam" id="NF046051">
    <property type="entry name" value="restrict_EcoAI"/>
    <property type="match status" value="1"/>
</dbReference>
<dbReference type="EMBL" id="BAABRL010000015">
    <property type="protein sequence ID" value="GAA5497475.1"/>
    <property type="molecule type" value="Genomic_DNA"/>
</dbReference>
<evidence type="ECO:0008006" key="6">
    <source>
        <dbReference type="Google" id="ProtNLM"/>
    </source>
</evidence>
<dbReference type="InterPro" id="IPR001650">
    <property type="entry name" value="Helicase_C-like"/>
</dbReference>
<comment type="caution">
    <text evidence="4">The sequence shown here is derived from an EMBL/GenBank/DDBJ whole genome shotgun (WGS) entry which is preliminary data.</text>
</comment>
<gene>
    <name evidence="4" type="ORF">Rhal01_03671</name>
</gene>
<dbReference type="PROSITE" id="PS51192">
    <property type="entry name" value="HELICASE_ATP_BIND_1"/>
    <property type="match status" value="1"/>
</dbReference>
<organism evidence="4 5">
    <name type="scientific">Rubritalea halochordaticola</name>
    <dbReference type="NCBI Taxonomy" id="714537"/>
    <lineage>
        <taxon>Bacteria</taxon>
        <taxon>Pseudomonadati</taxon>
        <taxon>Verrucomicrobiota</taxon>
        <taxon>Verrucomicrobiia</taxon>
        <taxon>Verrucomicrobiales</taxon>
        <taxon>Rubritaleaceae</taxon>
        <taxon>Rubritalea</taxon>
    </lineage>
</organism>
<dbReference type="InterPro" id="IPR006935">
    <property type="entry name" value="Helicase/UvrB_N"/>
</dbReference>
<evidence type="ECO:0000313" key="4">
    <source>
        <dbReference type="EMBL" id="GAA5497475.1"/>
    </source>
</evidence>
<reference evidence="4 5" key="1">
    <citation type="submission" date="2024-02" db="EMBL/GenBank/DDBJ databases">
        <title>Rubritalea halochordaticola NBRC 107102.</title>
        <authorList>
            <person name="Ichikawa N."/>
            <person name="Katano-Makiyama Y."/>
            <person name="Hidaka K."/>
        </authorList>
    </citation>
    <scope>NUCLEOTIDE SEQUENCE [LARGE SCALE GENOMIC DNA]</scope>
    <source>
        <strain evidence="4 5">NBRC 107102</strain>
    </source>
</reference>
<accession>A0ABP9V4D0</accession>
<dbReference type="Pfam" id="PF04851">
    <property type="entry name" value="ResIII"/>
    <property type="match status" value="1"/>
</dbReference>
<proteinExistence type="predicted"/>
<dbReference type="Proteomes" id="UP001424741">
    <property type="component" value="Unassembled WGS sequence"/>
</dbReference>
<dbReference type="PANTHER" id="PTHR47396:SF1">
    <property type="entry name" value="ATP-DEPENDENT HELICASE IRC3-RELATED"/>
    <property type="match status" value="1"/>
</dbReference>
<dbReference type="InterPro" id="IPR013670">
    <property type="entry name" value="EcoEI_R_C_dom"/>
</dbReference>
<dbReference type="InterPro" id="IPR050742">
    <property type="entry name" value="Helicase_Restrict-Modif_Enz"/>
</dbReference>
<evidence type="ECO:0000259" key="2">
    <source>
        <dbReference type="PROSITE" id="PS51192"/>
    </source>
</evidence>
<feature type="domain" description="Helicase ATP-binding" evidence="2">
    <location>
        <begin position="194"/>
        <end position="362"/>
    </location>
</feature>
<evidence type="ECO:0000256" key="1">
    <source>
        <dbReference type="SAM" id="MobiDB-lite"/>
    </source>
</evidence>
<feature type="domain" description="Helicase C-terminal" evidence="3">
    <location>
        <begin position="431"/>
        <end position="600"/>
    </location>
</feature>
<dbReference type="CDD" id="cd18032">
    <property type="entry name" value="DEXHc_RE_I_III_res"/>
    <property type="match status" value="1"/>
</dbReference>
<dbReference type="Gene3D" id="3.40.50.300">
    <property type="entry name" value="P-loop containing nucleotide triphosphate hydrolases"/>
    <property type="match status" value="2"/>
</dbReference>
<dbReference type="Gene3D" id="3.90.1570.30">
    <property type="match status" value="1"/>
</dbReference>
<dbReference type="SMART" id="SM00487">
    <property type="entry name" value="DEXDc"/>
    <property type="match status" value="1"/>
</dbReference>
<dbReference type="SUPFAM" id="SSF52540">
    <property type="entry name" value="P-loop containing nucleoside triphosphate hydrolases"/>
    <property type="match status" value="2"/>
</dbReference>
<dbReference type="Pfam" id="PF08463">
    <property type="entry name" value="EcoEI_R_C"/>
    <property type="match status" value="1"/>
</dbReference>
<name>A0ABP9V4D0_9BACT</name>